<comment type="caution">
    <text evidence="2">The sequence shown here is derived from an EMBL/GenBank/DDBJ whole genome shotgun (WGS) entry which is preliminary data.</text>
</comment>
<dbReference type="GO" id="GO:0042586">
    <property type="term" value="F:peptide deformylase activity"/>
    <property type="evidence" value="ECO:0007669"/>
    <property type="project" value="InterPro"/>
</dbReference>
<dbReference type="InterPro" id="IPR036821">
    <property type="entry name" value="Peptide_deformylase_sf"/>
</dbReference>
<dbReference type="EMBL" id="PCTA01000003">
    <property type="protein sequence ID" value="PIP62092.1"/>
    <property type="molecule type" value="Genomic_DNA"/>
</dbReference>
<comment type="similarity">
    <text evidence="1">Belongs to the polypeptide deformylase family.</text>
</comment>
<protein>
    <recommendedName>
        <fullName evidence="4">Peptide deformylase</fullName>
    </recommendedName>
</protein>
<gene>
    <name evidence="2" type="ORF">COW99_00200</name>
</gene>
<dbReference type="AlphaFoldDB" id="A0A2H0BWP8"/>
<dbReference type="Gene3D" id="3.90.45.10">
    <property type="entry name" value="Peptide deformylase"/>
    <property type="match status" value="1"/>
</dbReference>
<evidence type="ECO:0000313" key="3">
    <source>
        <dbReference type="Proteomes" id="UP000231246"/>
    </source>
</evidence>
<organism evidence="2 3">
    <name type="scientific">Candidatus Roizmanbacteria bacterium CG22_combo_CG10-13_8_21_14_all_38_20</name>
    <dbReference type="NCBI Taxonomy" id="1974862"/>
    <lineage>
        <taxon>Bacteria</taxon>
        <taxon>Candidatus Roizmaniibacteriota</taxon>
    </lineage>
</organism>
<reference evidence="2 3" key="1">
    <citation type="submission" date="2017-09" db="EMBL/GenBank/DDBJ databases">
        <title>Depth-based differentiation of microbial function through sediment-hosted aquifers and enrichment of novel symbionts in the deep terrestrial subsurface.</title>
        <authorList>
            <person name="Probst A.J."/>
            <person name="Ladd B."/>
            <person name="Jarett J.K."/>
            <person name="Geller-Mcgrath D.E."/>
            <person name="Sieber C.M."/>
            <person name="Emerson J.B."/>
            <person name="Anantharaman K."/>
            <person name="Thomas B.C."/>
            <person name="Malmstrom R."/>
            <person name="Stieglmeier M."/>
            <person name="Klingl A."/>
            <person name="Woyke T."/>
            <person name="Ryan C.M."/>
            <person name="Banfield J.F."/>
        </authorList>
    </citation>
    <scope>NUCLEOTIDE SEQUENCE [LARGE SCALE GENOMIC DNA]</scope>
    <source>
        <strain evidence="2">CG22_combo_CG10-13_8_21_14_all_38_20</strain>
    </source>
</reference>
<evidence type="ECO:0000256" key="1">
    <source>
        <dbReference type="ARBA" id="ARBA00010759"/>
    </source>
</evidence>
<evidence type="ECO:0000313" key="2">
    <source>
        <dbReference type="EMBL" id="PIP62092.1"/>
    </source>
</evidence>
<evidence type="ECO:0008006" key="4">
    <source>
        <dbReference type="Google" id="ProtNLM"/>
    </source>
</evidence>
<dbReference type="SUPFAM" id="SSF56420">
    <property type="entry name" value="Peptide deformylase"/>
    <property type="match status" value="1"/>
</dbReference>
<proteinExistence type="inferred from homology"/>
<dbReference type="Pfam" id="PF01327">
    <property type="entry name" value="Pep_deformylase"/>
    <property type="match status" value="1"/>
</dbReference>
<dbReference type="InterPro" id="IPR023635">
    <property type="entry name" value="Peptide_deformylase"/>
</dbReference>
<sequence length="53" mass="5796">MVVRKTVQIGDPRLKAKNVEIKDFSGKKLEALIQDLTDTMHDADLIGIAACQG</sequence>
<name>A0A2H0BWP8_9BACT</name>
<accession>A0A2H0BWP8</accession>
<dbReference type="Proteomes" id="UP000231246">
    <property type="component" value="Unassembled WGS sequence"/>
</dbReference>